<evidence type="ECO:0000313" key="2">
    <source>
        <dbReference type="Proteomes" id="UP000032142"/>
    </source>
</evidence>
<sequence>MLCIGILSIFKHFKPFNSSISFSLPPFRTLFSLG</sequence>
<dbReference type="Proteomes" id="UP000032142">
    <property type="component" value="Unassembled WGS sequence"/>
</dbReference>
<name>A0A0B0P0L9_GOSAR</name>
<evidence type="ECO:0000313" key="1">
    <source>
        <dbReference type="EMBL" id="KHG16866.1"/>
    </source>
</evidence>
<gene>
    <name evidence="1" type="ORF">F383_07633</name>
</gene>
<dbReference type="EMBL" id="KN407098">
    <property type="protein sequence ID" value="KHG16866.1"/>
    <property type="molecule type" value="Genomic_DNA"/>
</dbReference>
<dbReference type="AlphaFoldDB" id="A0A0B0P0L9"/>
<protein>
    <submittedName>
        <fullName evidence="1">Uncharacterized protein</fullName>
    </submittedName>
</protein>
<keyword evidence="2" id="KW-1185">Reference proteome</keyword>
<proteinExistence type="predicted"/>
<organism evidence="1 2">
    <name type="scientific">Gossypium arboreum</name>
    <name type="common">Tree cotton</name>
    <name type="synonym">Gossypium nanking</name>
    <dbReference type="NCBI Taxonomy" id="29729"/>
    <lineage>
        <taxon>Eukaryota</taxon>
        <taxon>Viridiplantae</taxon>
        <taxon>Streptophyta</taxon>
        <taxon>Embryophyta</taxon>
        <taxon>Tracheophyta</taxon>
        <taxon>Spermatophyta</taxon>
        <taxon>Magnoliopsida</taxon>
        <taxon>eudicotyledons</taxon>
        <taxon>Gunneridae</taxon>
        <taxon>Pentapetalae</taxon>
        <taxon>rosids</taxon>
        <taxon>malvids</taxon>
        <taxon>Malvales</taxon>
        <taxon>Malvaceae</taxon>
        <taxon>Malvoideae</taxon>
        <taxon>Gossypium</taxon>
    </lineage>
</organism>
<reference evidence="2" key="1">
    <citation type="submission" date="2014-09" db="EMBL/GenBank/DDBJ databases">
        <authorList>
            <person name="Mudge J."/>
            <person name="Ramaraj T."/>
            <person name="Lindquist I.E."/>
            <person name="Bharti A.K."/>
            <person name="Sundararajan A."/>
            <person name="Cameron C.T."/>
            <person name="Woodward J.E."/>
            <person name="May G.D."/>
            <person name="Brubaker C."/>
            <person name="Broadhvest J."/>
            <person name="Wilkins T.A."/>
        </authorList>
    </citation>
    <scope>NUCLEOTIDE SEQUENCE</scope>
    <source>
        <strain evidence="2">cv. AKA8401</strain>
    </source>
</reference>
<accession>A0A0B0P0L9</accession>